<evidence type="ECO:0000256" key="2">
    <source>
        <dbReference type="ARBA" id="ARBA00004496"/>
    </source>
</evidence>
<dbReference type="GO" id="GO:0004801">
    <property type="term" value="F:transaldolase activity"/>
    <property type="evidence" value="ECO:0007669"/>
    <property type="project" value="UniProtKB-UniRule"/>
</dbReference>
<dbReference type="EMBL" id="LIZX01000057">
    <property type="protein sequence ID" value="KPJ68264.1"/>
    <property type="molecule type" value="Genomic_DNA"/>
</dbReference>
<organism evidence="13 14">
    <name type="scientific">candidate division WOR-1 bacterium DG_54_3</name>
    <dbReference type="NCBI Taxonomy" id="1703775"/>
    <lineage>
        <taxon>Bacteria</taxon>
        <taxon>Bacillati</taxon>
        <taxon>Saganbacteria</taxon>
    </lineage>
</organism>
<evidence type="ECO:0000256" key="7">
    <source>
        <dbReference type="ARBA" id="ARBA00022679"/>
    </source>
</evidence>
<dbReference type="InterPro" id="IPR001585">
    <property type="entry name" value="TAL/FSA"/>
</dbReference>
<evidence type="ECO:0000256" key="12">
    <source>
        <dbReference type="RuleBase" id="RU000612"/>
    </source>
</evidence>
<dbReference type="PRINTS" id="PR00662">
    <property type="entry name" value="G6PISOMERASE"/>
</dbReference>
<dbReference type="InterPro" id="IPR001672">
    <property type="entry name" value="G6P_Isomerase"/>
</dbReference>
<dbReference type="InterPro" id="IPR013785">
    <property type="entry name" value="Aldolase_TIM"/>
</dbReference>
<dbReference type="PATRIC" id="fig|1703775.3.peg.2589"/>
<comment type="function">
    <text evidence="1 11">Transaldolase is important for the balance of metabolites in the pentose-phosphate pathway.</text>
</comment>
<dbReference type="SUPFAM" id="SSF51569">
    <property type="entry name" value="Aldolase"/>
    <property type="match status" value="1"/>
</dbReference>
<keyword evidence="12" id="KW-0413">Isomerase</keyword>
<keyword evidence="12" id="KW-0312">Gluconeogenesis</keyword>
<evidence type="ECO:0000313" key="14">
    <source>
        <dbReference type="Proteomes" id="UP000051861"/>
    </source>
</evidence>
<dbReference type="NCBIfam" id="NF007080">
    <property type="entry name" value="PRK09533.1"/>
    <property type="match status" value="1"/>
</dbReference>
<dbReference type="SUPFAM" id="SSF53697">
    <property type="entry name" value="SIS domain"/>
    <property type="match status" value="1"/>
</dbReference>
<evidence type="ECO:0000256" key="1">
    <source>
        <dbReference type="ARBA" id="ARBA00003518"/>
    </source>
</evidence>
<dbReference type="GO" id="GO:0006094">
    <property type="term" value="P:gluconeogenesis"/>
    <property type="evidence" value="ECO:0007669"/>
    <property type="project" value="UniProtKB-KW"/>
</dbReference>
<dbReference type="GO" id="GO:0004347">
    <property type="term" value="F:glucose-6-phosphate isomerase activity"/>
    <property type="evidence" value="ECO:0007669"/>
    <property type="project" value="UniProtKB-EC"/>
</dbReference>
<gene>
    <name evidence="11" type="primary">tal</name>
    <name evidence="13" type="ORF">AMJ44_06840</name>
</gene>
<reference evidence="13 14" key="1">
    <citation type="journal article" date="2015" name="Microbiome">
        <title>Genomic resolution of linkages in carbon, nitrogen, and sulfur cycling among widespread estuary sediment bacteria.</title>
        <authorList>
            <person name="Baker B.J."/>
            <person name="Lazar C.S."/>
            <person name="Teske A.P."/>
            <person name="Dick G.J."/>
        </authorList>
    </citation>
    <scope>NUCLEOTIDE SEQUENCE [LARGE SCALE GENOMIC DNA]</scope>
    <source>
        <strain evidence="13">DG_54_3</strain>
    </source>
</reference>
<dbReference type="CDD" id="cd00955">
    <property type="entry name" value="Transaldolase_like"/>
    <property type="match status" value="1"/>
</dbReference>
<comment type="caution">
    <text evidence="11">Lacks conserved residue(s) required for the propagation of feature annotation.</text>
</comment>
<evidence type="ECO:0000256" key="9">
    <source>
        <dbReference type="ARBA" id="ARBA00023270"/>
    </source>
</evidence>
<comment type="catalytic activity">
    <reaction evidence="12">
        <text>alpha-D-glucose 6-phosphate = beta-D-fructose 6-phosphate</text>
        <dbReference type="Rhea" id="RHEA:11816"/>
        <dbReference type="ChEBI" id="CHEBI:57634"/>
        <dbReference type="ChEBI" id="CHEBI:58225"/>
        <dbReference type="EC" id="5.3.1.9"/>
    </reaction>
</comment>
<dbReference type="UniPathway" id="UPA00109">
    <property type="reaction ID" value="UER00181"/>
</dbReference>
<dbReference type="InterPro" id="IPR004732">
    <property type="entry name" value="Transaldolase_2"/>
</dbReference>
<keyword evidence="6 11" id="KW-0963">Cytoplasm</keyword>
<dbReference type="UniPathway" id="UPA00115">
    <property type="reaction ID" value="UER00414"/>
</dbReference>
<evidence type="ECO:0000256" key="3">
    <source>
        <dbReference type="ARBA" id="ARBA00004857"/>
    </source>
</evidence>
<dbReference type="Gene3D" id="3.40.50.10490">
    <property type="entry name" value="Glucose-6-phosphate isomerase like protein, domain 1"/>
    <property type="match status" value="3"/>
</dbReference>
<sequence length="917" mass="102120">MVNPLKELRKYGQSFWLDYIRRSLITGGELKRLAKEDGLRGVTSNPTIFQKAIAGSSDYDDILKKIIDADPQADARALYERLALEDIQLAADVLREVYEETDGADGYVCLELSPDLTRDTKGSIEEANRLWKEVNRPNLMVEIPAIPEGNPIIEALIAEGINVNVNLMFSLSHYEAVAQSYLQGLKKCPEPHRVASVASFSVSQVDKEVDKILDDIGTPEALELRGKIAIANAKMAYKRFREVFSEESWEQMKKKKARVQRLLWASTDTKNPAYSDVLYVEGLVGPDTINTMAPATLNAFRDHGKIHSSIQEGLEKAEAALKHLASLGVDLDTVTEKLQKEGVDAFVGSFNSLLATLQDKRQAILHGLKEQQALFLGEYKNRVEERLESWKTKNFSRRLWSKDPTLWFPETKPEIRDRLGWLILPELMHERLDELVSFAWQVKKEGVSQVVVLGMGGSSLAPEVFQKTFGNEPGYPELIVLDSTHPSAVQSVKDKLDLAQTLFLVSSKSGTTLETLSLFRYFWKQVSQATETPGHHFAAITDPGTPLLKLAQERDFRRIFQANPEVGGRYSAFTDFGLVPAALIGLDVHRLLDRGWIASENCAFCVSEEKASGFILGAAMGELAGSRNKLTFLVSPSISSFPDWLEQLIAESTGKDGKGIVPVVKEPLTSPEEYGEDRFFVALFLEGDDGGELQARINSFKKAGHPVVLHSLDEKFDLGREMFCWEIAVAAAGSVLGIHPFNQPDVQLAKDFTKKAMEMGLQTNGQHNSDVETLSIDEPETLAEALKKWITQARPGDYVALQAYLCPAPEATAALQNIRLELMKHTKLATTTGYGPRFLHSTGQLHKGGPNKGLFLQIVDEPKADLPVPETNYDFRSLIKAQALGDYQALKQRDRRILRINLRADIGRGFEQLEDLI</sequence>
<dbReference type="Pfam" id="PF00342">
    <property type="entry name" value="PGI"/>
    <property type="match status" value="1"/>
</dbReference>
<dbReference type="GO" id="GO:0006098">
    <property type="term" value="P:pentose-phosphate shunt"/>
    <property type="evidence" value="ECO:0007669"/>
    <property type="project" value="UniProtKB-UniRule"/>
</dbReference>
<dbReference type="Gene3D" id="3.20.20.70">
    <property type="entry name" value="Aldolase class I"/>
    <property type="match status" value="1"/>
</dbReference>
<dbReference type="NCBIfam" id="TIGR00876">
    <property type="entry name" value="tal_mycobact"/>
    <property type="match status" value="1"/>
</dbReference>
<dbReference type="PANTHER" id="PTHR10683:SF31">
    <property type="entry name" value="TRANSALDOLASE"/>
    <property type="match status" value="1"/>
</dbReference>
<comment type="subcellular location">
    <subcellularLocation>
        <location evidence="2 11">Cytoplasm</location>
    </subcellularLocation>
</comment>
<dbReference type="PROSITE" id="PS51463">
    <property type="entry name" value="P_GLUCOSE_ISOMERASE_3"/>
    <property type="match status" value="1"/>
</dbReference>
<evidence type="ECO:0000256" key="5">
    <source>
        <dbReference type="ARBA" id="ARBA00013151"/>
    </source>
</evidence>
<dbReference type="AlphaFoldDB" id="A0A0S7Y0N1"/>
<keyword evidence="12" id="KW-0324">Glycolysis</keyword>
<dbReference type="Pfam" id="PF00923">
    <property type="entry name" value="TAL_FSA"/>
    <property type="match status" value="1"/>
</dbReference>
<dbReference type="GO" id="GO:0006096">
    <property type="term" value="P:glycolytic process"/>
    <property type="evidence" value="ECO:0007669"/>
    <property type="project" value="UniProtKB-UniPathway"/>
</dbReference>
<comment type="similarity">
    <text evidence="12">Belongs to the GPI family.</text>
</comment>
<keyword evidence="9 11" id="KW-0704">Schiff base</keyword>
<dbReference type="PROSITE" id="PS01054">
    <property type="entry name" value="TRANSALDOLASE_1"/>
    <property type="match status" value="1"/>
</dbReference>
<name>A0A0S7Y0N1_UNCSA</name>
<dbReference type="PANTHER" id="PTHR10683">
    <property type="entry name" value="TRANSALDOLASE"/>
    <property type="match status" value="1"/>
</dbReference>
<keyword evidence="7 11" id="KW-0808">Transferase</keyword>
<protein>
    <recommendedName>
        <fullName evidence="5 11">Transaldolase</fullName>
        <ecNumber evidence="5 11">2.2.1.2</ecNumber>
    </recommendedName>
</protein>
<evidence type="ECO:0000256" key="10">
    <source>
        <dbReference type="ARBA" id="ARBA00048810"/>
    </source>
</evidence>
<dbReference type="GO" id="GO:0005737">
    <property type="term" value="C:cytoplasm"/>
    <property type="evidence" value="ECO:0007669"/>
    <property type="project" value="UniProtKB-SubCell"/>
</dbReference>
<evidence type="ECO:0000256" key="8">
    <source>
        <dbReference type="ARBA" id="ARBA00023126"/>
    </source>
</evidence>
<evidence type="ECO:0000256" key="4">
    <source>
        <dbReference type="ARBA" id="ARBA00008426"/>
    </source>
</evidence>
<keyword evidence="8 11" id="KW-0570">Pentose shunt</keyword>
<dbReference type="GO" id="GO:0097367">
    <property type="term" value="F:carbohydrate derivative binding"/>
    <property type="evidence" value="ECO:0007669"/>
    <property type="project" value="InterPro"/>
</dbReference>
<evidence type="ECO:0000313" key="13">
    <source>
        <dbReference type="EMBL" id="KPJ68264.1"/>
    </source>
</evidence>
<accession>A0A0S7Y0N1</accession>
<comment type="pathway">
    <text evidence="3 11">Carbohydrate degradation; pentose phosphate pathway; D-glyceraldehyde 3-phosphate and beta-D-fructose 6-phosphate from D-ribose 5-phosphate and D-xylulose 5-phosphate (non-oxidative stage): step 2/3.</text>
</comment>
<comment type="catalytic activity">
    <reaction evidence="10 11">
        <text>D-sedoheptulose 7-phosphate + D-glyceraldehyde 3-phosphate = D-erythrose 4-phosphate + beta-D-fructose 6-phosphate</text>
        <dbReference type="Rhea" id="RHEA:17053"/>
        <dbReference type="ChEBI" id="CHEBI:16897"/>
        <dbReference type="ChEBI" id="CHEBI:57483"/>
        <dbReference type="ChEBI" id="CHEBI:57634"/>
        <dbReference type="ChEBI" id="CHEBI:59776"/>
        <dbReference type="EC" id="2.2.1.2"/>
    </reaction>
</comment>
<dbReference type="InterPro" id="IPR046348">
    <property type="entry name" value="SIS_dom_sf"/>
</dbReference>
<proteinExistence type="inferred from homology"/>
<dbReference type="Proteomes" id="UP000051861">
    <property type="component" value="Unassembled WGS sequence"/>
</dbReference>
<comment type="similarity">
    <text evidence="4 11">Belongs to the transaldolase family. Type 2 subfamily.</text>
</comment>
<dbReference type="InterPro" id="IPR018225">
    <property type="entry name" value="Transaldolase_AS"/>
</dbReference>
<evidence type="ECO:0000256" key="6">
    <source>
        <dbReference type="ARBA" id="ARBA00022490"/>
    </source>
</evidence>
<dbReference type="HAMAP" id="MF_00493">
    <property type="entry name" value="Transaldolase_2"/>
    <property type="match status" value="1"/>
</dbReference>
<dbReference type="NCBIfam" id="NF002881">
    <property type="entry name" value="PRK03343.1"/>
    <property type="match status" value="1"/>
</dbReference>
<comment type="pathway">
    <text evidence="12">Carbohydrate degradation; glycolysis; D-glyceraldehyde 3-phosphate and glycerone phosphate from D-glucose: step 2/4.</text>
</comment>
<dbReference type="EC" id="2.2.1.2" evidence="5 11"/>
<evidence type="ECO:0000256" key="11">
    <source>
        <dbReference type="HAMAP-Rule" id="MF_00493"/>
    </source>
</evidence>
<comment type="caution">
    <text evidence="13">The sequence shown here is derived from an EMBL/GenBank/DDBJ whole genome shotgun (WGS) entry which is preliminary data.</text>
</comment>